<accession>A0A0A9XNQ3</accession>
<proteinExistence type="predicted"/>
<evidence type="ECO:0000313" key="1">
    <source>
        <dbReference type="EMBL" id="JAG21574.1"/>
    </source>
</evidence>
<reference evidence="1" key="1">
    <citation type="journal article" date="2014" name="PLoS ONE">
        <title>Transcriptome-Based Identification of ABC Transporters in the Western Tarnished Plant Bug Lygus hesperus.</title>
        <authorList>
            <person name="Hull J.J."/>
            <person name="Chaney K."/>
            <person name="Geib S.M."/>
            <person name="Fabrick J.A."/>
            <person name="Brent C.S."/>
            <person name="Walsh D."/>
            <person name="Lavine L.C."/>
        </authorList>
    </citation>
    <scope>NUCLEOTIDE SEQUENCE</scope>
</reference>
<organism evidence="1">
    <name type="scientific">Lygus hesperus</name>
    <name type="common">Western plant bug</name>
    <dbReference type="NCBI Taxonomy" id="30085"/>
    <lineage>
        <taxon>Eukaryota</taxon>
        <taxon>Metazoa</taxon>
        <taxon>Ecdysozoa</taxon>
        <taxon>Arthropoda</taxon>
        <taxon>Hexapoda</taxon>
        <taxon>Insecta</taxon>
        <taxon>Pterygota</taxon>
        <taxon>Neoptera</taxon>
        <taxon>Paraneoptera</taxon>
        <taxon>Hemiptera</taxon>
        <taxon>Heteroptera</taxon>
        <taxon>Panheteroptera</taxon>
        <taxon>Cimicomorpha</taxon>
        <taxon>Miridae</taxon>
        <taxon>Mirini</taxon>
        <taxon>Lygus</taxon>
    </lineage>
</organism>
<gene>
    <name evidence="1" type="primary">acr-2</name>
    <name evidence="1" type="ORF">CM83_3803</name>
</gene>
<name>A0A0A9XNQ3_LYGHE</name>
<reference evidence="1" key="2">
    <citation type="submission" date="2014-07" db="EMBL/GenBank/DDBJ databases">
        <authorList>
            <person name="Hull J."/>
        </authorList>
    </citation>
    <scope>NUCLEOTIDE SEQUENCE</scope>
</reference>
<protein>
    <submittedName>
        <fullName evidence="1">Acriflavine sensitivity control protein acr-2</fullName>
    </submittedName>
</protein>
<dbReference type="EMBL" id="GBHO01022030">
    <property type="protein sequence ID" value="JAG21574.1"/>
    <property type="molecule type" value="Transcribed_RNA"/>
</dbReference>
<feature type="non-terminal residue" evidence="1">
    <location>
        <position position="1"/>
    </location>
</feature>
<dbReference type="AlphaFoldDB" id="A0A0A9XNQ3"/>
<sequence length="154" mass="18009">TIRWPMRYFFGMLDIAALNSFVLFKFNSHRDKFSNNARAVFLKNLAFALAKPFMETRMHNQRIFKSLRWNIAEALGQQDEFRIRYDPPKVDAKPKKPFTKLSKKRKRCYLCDASRDRKGNEFCIKCNMCICGEHKSPVCVKCASDDGSSGEYEM</sequence>